<comment type="cofactor">
    <cofactor evidence="1">
        <name>Mg(2+)</name>
        <dbReference type="ChEBI" id="CHEBI:18420"/>
    </cofactor>
</comment>
<dbReference type="GO" id="GO:0003824">
    <property type="term" value="F:catalytic activity"/>
    <property type="evidence" value="ECO:0007669"/>
    <property type="project" value="UniProtKB-ARBA"/>
</dbReference>
<evidence type="ECO:0000313" key="3">
    <source>
        <dbReference type="EMBL" id="QNN71295.1"/>
    </source>
</evidence>
<gene>
    <name evidence="3" type="ORF">H9L16_07010</name>
</gene>
<dbReference type="SMART" id="SM00267">
    <property type="entry name" value="GGDEF"/>
    <property type="match status" value="1"/>
</dbReference>
<dbReference type="SMART" id="SM00065">
    <property type="entry name" value="GAF"/>
    <property type="match status" value="1"/>
</dbReference>
<dbReference type="EMBL" id="CP060719">
    <property type="protein sequence ID" value="QNN71295.1"/>
    <property type="molecule type" value="Genomic_DNA"/>
</dbReference>
<dbReference type="KEGG" id="tcn:H9L16_07010"/>
<reference evidence="3 4" key="1">
    <citation type="submission" date="2020-08" db="EMBL/GenBank/DDBJ databases">
        <title>Genome sequence of Thermomonas carbonis KCTC 42013T.</title>
        <authorList>
            <person name="Hyun D.-W."/>
            <person name="Bae J.-W."/>
        </authorList>
    </citation>
    <scope>NUCLEOTIDE SEQUENCE [LARGE SCALE GENOMIC DNA]</scope>
    <source>
        <strain evidence="3 4">KCTC 42013</strain>
    </source>
</reference>
<dbReference type="PANTHER" id="PTHR43102:SF2">
    <property type="entry name" value="GAF DOMAIN-CONTAINING PROTEIN"/>
    <property type="match status" value="1"/>
</dbReference>
<dbReference type="AlphaFoldDB" id="A0A7G9STX0"/>
<dbReference type="InterPro" id="IPR000160">
    <property type="entry name" value="GGDEF_dom"/>
</dbReference>
<dbReference type="Proteomes" id="UP000515804">
    <property type="component" value="Chromosome"/>
</dbReference>
<evidence type="ECO:0000256" key="1">
    <source>
        <dbReference type="ARBA" id="ARBA00001946"/>
    </source>
</evidence>
<dbReference type="Gene3D" id="3.30.450.40">
    <property type="match status" value="1"/>
</dbReference>
<dbReference type="InterPro" id="IPR003018">
    <property type="entry name" value="GAF"/>
</dbReference>
<evidence type="ECO:0000259" key="2">
    <source>
        <dbReference type="PROSITE" id="PS50887"/>
    </source>
</evidence>
<dbReference type="CDD" id="cd01949">
    <property type="entry name" value="GGDEF"/>
    <property type="match status" value="1"/>
</dbReference>
<dbReference type="NCBIfam" id="TIGR00254">
    <property type="entry name" value="GGDEF"/>
    <property type="match status" value="1"/>
</dbReference>
<dbReference type="RefSeq" id="WP_187553808.1">
    <property type="nucleotide sequence ID" value="NZ_BMZL01000002.1"/>
</dbReference>
<organism evidence="3 4">
    <name type="scientific">Thermomonas carbonis</name>
    <dbReference type="NCBI Taxonomy" id="1463158"/>
    <lineage>
        <taxon>Bacteria</taxon>
        <taxon>Pseudomonadati</taxon>
        <taxon>Pseudomonadota</taxon>
        <taxon>Gammaproteobacteria</taxon>
        <taxon>Lysobacterales</taxon>
        <taxon>Lysobacteraceae</taxon>
        <taxon>Thermomonas</taxon>
    </lineage>
</organism>
<dbReference type="SUPFAM" id="SSF55073">
    <property type="entry name" value="Nucleotide cyclase"/>
    <property type="match status" value="1"/>
</dbReference>
<evidence type="ECO:0000313" key="4">
    <source>
        <dbReference type="Proteomes" id="UP000515804"/>
    </source>
</evidence>
<accession>A0A7G9STX0</accession>
<dbReference type="InterPro" id="IPR029016">
    <property type="entry name" value="GAF-like_dom_sf"/>
</dbReference>
<dbReference type="PROSITE" id="PS50887">
    <property type="entry name" value="GGDEF"/>
    <property type="match status" value="1"/>
</dbReference>
<dbReference type="SUPFAM" id="SSF55781">
    <property type="entry name" value="GAF domain-like"/>
    <property type="match status" value="1"/>
</dbReference>
<dbReference type="Pfam" id="PF00990">
    <property type="entry name" value="GGDEF"/>
    <property type="match status" value="1"/>
</dbReference>
<dbReference type="InterPro" id="IPR043128">
    <property type="entry name" value="Rev_trsase/Diguanyl_cyclase"/>
</dbReference>
<feature type="domain" description="GGDEF" evidence="2">
    <location>
        <begin position="226"/>
        <end position="351"/>
    </location>
</feature>
<sequence>MQRPAKPDNEAERLRALHRSGILDSGSDAAFDDLVSIAAAICGVPMALVSLVDTDRQWFKARLGLADTETSRDVSFCAHAILDPGQTMVIADAREDLRFRDNPLVTDAPGIRFYAGAPLLDLEGLPLGTLCVLDDTPRKLEPFQLKALDALSRQVSSLLELHRVSRELKLQLQDRNWYEDQLTRFSEQLELANADLHEQVRLDALTGLANRRALGAALELALEGDDACCVALLDIDHFKAVNDTHGHAAGDDVLVQVANTMRAASAGHGLLARHGGEEFAWVLPGVGLDQAVLQCEYLREAVKFASAALPVTISIGVASVQPGDIIASLLQRADTALYAAKHAGRDRVMAG</sequence>
<dbReference type="Pfam" id="PF01590">
    <property type="entry name" value="GAF"/>
    <property type="match status" value="1"/>
</dbReference>
<keyword evidence="4" id="KW-1185">Reference proteome</keyword>
<proteinExistence type="predicted"/>
<dbReference type="PANTHER" id="PTHR43102">
    <property type="entry name" value="SLR1143 PROTEIN"/>
    <property type="match status" value="1"/>
</dbReference>
<protein>
    <submittedName>
        <fullName evidence="3">Sensor domain-containing diguanylate cyclase</fullName>
    </submittedName>
</protein>
<dbReference type="Gene3D" id="3.30.70.270">
    <property type="match status" value="1"/>
</dbReference>
<dbReference type="FunFam" id="3.30.70.270:FF:000001">
    <property type="entry name" value="Diguanylate cyclase domain protein"/>
    <property type="match status" value="1"/>
</dbReference>
<name>A0A7G9STX0_9GAMM</name>
<dbReference type="InterPro" id="IPR029787">
    <property type="entry name" value="Nucleotide_cyclase"/>
</dbReference>